<keyword evidence="4" id="KW-1133">Transmembrane helix</keyword>
<feature type="non-terminal residue" evidence="7">
    <location>
        <position position="446"/>
    </location>
</feature>
<feature type="domain" description="MGAT4 A/B/C C-terminal" evidence="6">
    <location>
        <begin position="313"/>
        <end position="439"/>
    </location>
</feature>
<dbReference type="GO" id="GO:0006487">
    <property type="term" value="P:protein N-linked glycosylation"/>
    <property type="evidence" value="ECO:0007669"/>
    <property type="project" value="TreeGrafter"/>
</dbReference>
<dbReference type="Pfam" id="PF23524">
    <property type="entry name" value="MGAT4A_C"/>
    <property type="match status" value="1"/>
</dbReference>
<proteinExistence type="predicted"/>
<comment type="pathway">
    <text evidence="1">Protein modification; protein glycosylation.</text>
</comment>
<gene>
    <name evidence="7" type="ORF">pdam_00003482</name>
</gene>
<evidence type="ECO:0000313" key="7">
    <source>
        <dbReference type="EMBL" id="RMX60927.1"/>
    </source>
</evidence>
<dbReference type="AlphaFoldDB" id="A0A3M6V4X2"/>
<evidence type="ECO:0000256" key="4">
    <source>
        <dbReference type="SAM" id="Phobius"/>
    </source>
</evidence>
<evidence type="ECO:0000256" key="1">
    <source>
        <dbReference type="ARBA" id="ARBA00004922"/>
    </source>
</evidence>
<keyword evidence="3" id="KW-0808">Transferase</keyword>
<keyword evidence="4" id="KW-0472">Membrane</keyword>
<evidence type="ECO:0000259" key="5">
    <source>
        <dbReference type="Pfam" id="PF04666"/>
    </source>
</evidence>
<reference evidence="7 8" key="1">
    <citation type="journal article" date="2018" name="Sci. Rep.">
        <title>Comparative analysis of the Pocillopora damicornis genome highlights role of immune system in coral evolution.</title>
        <authorList>
            <person name="Cunning R."/>
            <person name="Bay R.A."/>
            <person name="Gillette P."/>
            <person name="Baker A.C."/>
            <person name="Traylor-Knowles N."/>
        </authorList>
    </citation>
    <scope>NUCLEOTIDE SEQUENCE [LARGE SCALE GENOMIC DNA]</scope>
    <source>
        <strain evidence="7">RSMAS</strain>
        <tissue evidence="7">Whole animal</tissue>
    </source>
</reference>
<protein>
    <submittedName>
        <fullName evidence="7">Uncharacterized protein</fullName>
    </submittedName>
</protein>
<dbReference type="InterPro" id="IPR006759">
    <property type="entry name" value="Glyco_transf_54"/>
</dbReference>
<feature type="transmembrane region" description="Helical" evidence="4">
    <location>
        <begin position="6"/>
        <end position="24"/>
    </location>
</feature>
<dbReference type="OMA" id="KEMSEFA"/>
<keyword evidence="2" id="KW-0328">Glycosyltransferase</keyword>
<evidence type="ECO:0000313" key="8">
    <source>
        <dbReference type="Proteomes" id="UP000275408"/>
    </source>
</evidence>
<organism evidence="7 8">
    <name type="scientific">Pocillopora damicornis</name>
    <name type="common">Cauliflower coral</name>
    <name type="synonym">Millepora damicornis</name>
    <dbReference type="NCBI Taxonomy" id="46731"/>
    <lineage>
        <taxon>Eukaryota</taxon>
        <taxon>Metazoa</taxon>
        <taxon>Cnidaria</taxon>
        <taxon>Anthozoa</taxon>
        <taxon>Hexacorallia</taxon>
        <taxon>Scleractinia</taxon>
        <taxon>Astrocoeniina</taxon>
        <taxon>Pocilloporidae</taxon>
        <taxon>Pocillopora</taxon>
    </lineage>
</organism>
<dbReference type="Pfam" id="PF04666">
    <property type="entry name" value="MGAT4_cons"/>
    <property type="match status" value="1"/>
</dbReference>
<dbReference type="STRING" id="46731.A0A3M6V4X2"/>
<name>A0A3M6V4X2_POCDA</name>
<evidence type="ECO:0000256" key="3">
    <source>
        <dbReference type="ARBA" id="ARBA00022679"/>
    </source>
</evidence>
<dbReference type="OrthoDB" id="5954345at2759"/>
<evidence type="ECO:0000256" key="2">
    <source>
        <dbReference type="ARBA" id="ARBA00022676"/>
    </source>
</evidence>
<keyword evidence="4" id="KW-0812">Transmembrane</keyword>
<dbReference type="InterPro" id="IPR057279">
    <property type="entry name" value="MGAT4"/>
</dbReference>
<dbReference type="EMBL" id="RCHS01000098">
    <property type="protein sequence ID" value="RMX60927.1"/>
    <property type="molecule type" value="Genomic_DNA"/>
</dbReference>
<sequence>MWKQNLFTIFLYGVIIFNAAMVLLKHIYHRRTSLLLTCENSDSNLGMSAEHCPLKALSSHCTQRVLDGVNMSQGLVLGKERKQKVFLTLGIVAMKGEESNLIQALYSLKKHISIDEHVDIVFAVVSEGDSKSLLLQRIKSEFEHEVDKGLIQVLHPTDKFNEAVNIEPLGWGDLTLTEDFKKTTMAFNKRLCFLLEYCFRSSKHCLLLTDQARALKPYLSVIKEVVNRIEEKNLTLYAHDFGERSLPSLGRLYSEALVGDLAEYAALFPGGRFPQSIIDVFAALRVSSSSTSQTGGQFLFKLAAEPRGAKPRAEFDTTVECEKGHEIEKAFIQESFAWLRTPKKDDKVIVKFGKPFAISRVLVTTGSPFYRDIMINSELLLCANDMETNTCDESQCKAVGSFADPILDVRNLETVVSFPVKCLKIYFTADAKQWVMIREISVWPRE</sequence>
<dbReference type="Proteomes" id="UP000275408">
    <property type="component" value="Unassembled WGS sequence"/>
</dbReference>
<accession>A0A3M6V4X2</accession>
<dbReference type="InterPro" id="IPR056576">
    <property type="entry name" value="MGAT4_A/B/C_C"/>
</dbReference>
<keyword evidence="8" id="KW-1185">Reference proteome</keyword>
<dbReference type="PANTHER" id="PTHR12062:SF0">
    <property type="entry name" value="ALPHA-1,3-MANNOSYL-GLYCOPROTEIN 4-BETA-N-ACETYLGLUCOSAMINYLTRANSFERASE B"/>
    <property type="match status" value="1"/>
</dbReference>
<dbReference type="GO" id="GO:0008375">
    <property type="term" value="F:acetylglucosaminyltransferase activity"/>
    <property type="evidence" value="ECO:0007669"/>
    <property type="project" value="TreeGrafter"/>
</dbReference>
<evidence type="ECO:0000259" key="6">
    <source>
        <dbReference type="Pfam" id="PF23524"/>
    </source>
</evidence>
<dbReference type="PANTHER" id="PTHR12062">
    <property type="entry name" value="N-ACETYLGLUCOSAMINYLTRANSFERASE VI"/>
    <property type="match status" value="1"/>
</dbReference>
<feature type="domain" description="MGAT4 conserved region" evidence="5">
    <location>
        <begin position="70"/>
        <end position="288"/>
    </location>
</feature>
<comment type="caution">
    <text evidence="7">The sequence shown here is derived from an EMBL/GenBank/DDBJ whole genome shotgun (WGS) entry which is preliminary data.</text>
</comment>